<dbReference type="OMA" id="ESELMPN"/>
<keyword evidence="4" id="KW-1185">Reference proteome</keyword>
<keyword evidence="1" id="KW-0175">Coiled coil</keyword>
<dbReference type="Gene3D" id="1.20.1280.50">
    <property type="match status" value="1"/>
</dbReference>
<proteinExistence type="predicted"/>
<organism evidence="4">
    <name type="scientific">Schizophyllum commune (strain H4-8 / FGSC 9210)</name>
    <name type="common">Split gill fungus</name>
    <dbReference type="NCBI Taxonomy" id="578458"/>
    <lineage>
        <taxon>Eukaryota</taxon>
        <taxon>Fungi</taxon>
        <taxon>Dikarya</taxon>
        <taxon>Basidiomycota</taxon>
        <taxon>Agaricomycotina</taxon>
        <taxon>Agaricomycetes</taxon>
        <taxon>Agaricomycetidae</taxon>
        <taxon>Agaricales</taxon>
        <taxon>Schizophyllaceae</taxon>
        <taxon>Schizophyllum</taxon>
    </lineage>
</organism>
<protein>
    <recommendedName>
        <fullName evidence="2">F-box domain-containing protein</fullName>
    </recommendedName>
</protein>
<sequence length="457" mass="51568">MRTIGRAKNLVSMEGENHIALCTQCGHSVSVDPSHLLTELDALQSIRDGQIPSESSCRAHNAAASVVESQIEELDSVLERLRALTEKVQGYRDRLAEFSEQQRALAAPVRRVPPELWENIFRYACAQTTLSYPLESEMLTALSLSRVCSRWRTMAQSDPQLWAPHLLFDVDDLVTDVAAGVLGPQVRDFRLAVFSYLAQSRSFPLTLEVTWESPGRTPLNLERHSKDAHLLLMVLYKNFWRWGECIIAGNALMYMLRNREPWPDTPELLVSCCILGQMRDDDRLYNLFSDAPNLTRWTQDFMALEIALPLSQLTHLRADSIRYRFMAEILRSCESLEVLDVSIVDYEKYTCYIPAQATLLHLRAFSLAGATSLALNRILRSLSAPTLSRLTLGPGPYGHPHFTKSDWDALAPSMHSFLERTSGGVSLYVSPYDDRIGELLKNPCVVELDGRRSIEVA</sequence>
<name>D8Q2Z1_SCHCM</name>
<dbReference type="KEGG" id="scm:SCHCO_02746207"/>
<feature type="domain" description="F-box" evidence="2">
    <location>
        <begin position="111"/>
        <end position="162"/>
    </location>
</feature>
<feature type="coiled-coil region" evidence="1">
    <location>
        <begin position="64"/>
        <end position="101"/>
    </location>
</feature>
<evidence type="ECO:0000259" key="2">
    <source>
        <dbReference type="Pfam" id="PF12937"/>
    </source>
</evidence>
<evidence type="ECO:0000256" key="1">
    <source>
        <dbReference type="SAM" id="Coils"/>
    </source>
</evidence>
<reference evidence="3 4" key="1">
    <citation type="journal article" date="2010" name="Nat. Biotechnol.">
        <title>Genome sequence of the model mushroom Schizophyllum commune.</title>
        <authorList>
            <person name="Ohm R.A."/>
            <person name="de Jong J.F."/>
            <person name="Lugones L.G."/>
            <person name="Aerts A."/>
            <person name="Kothe E."/>
            <person name="Stajich J.E."/>
            <person name="de Vries R.P."/>
            <person name="Record E."/>
            <person name="Levasseur A."/>
            <person name="Baker S.E."/>
            <person name="Bartholomew K.A."/>
            <person name="Coutinho P.M."/>
            <person name="Erdmann S."/>
            <person name="Fowler T.J."/>
            <person name="Gathman A.C."/>
            <person name="Lombard V."/>
            <person name="Henrissat B."/>
            <person name="Knabe N."/>
            <person name="Kuees U."/>
            <person name="Lilly W.W."/>
            <person name="Lindquist E."/>
            <person name="Lucas S."/>
            <person name="Magnuson J.K."/>
            <person name="Piumi F."/>
            <person name="Raudaskoski M."/>
            <person name="Salamov A."/>
            <person name="Schmutz J."/>
            <person name="Schwarze F.W.M.R."/>
            <person name="vanKuyk P.A."/>
            <person name="Horton J.S."/>
            <person name="Grigoriev I.V."/>
            <person name="Woesten H.A.B."/>
        </authorList>
    </citation>
    <scope>NUCLEOTIDE SEQUENCE [LARGE SCALE GENOMIC DNA]</scope>
    <source>
        <strain evidence="4">H4-8 / FGSC 9210</strain>
    </source>
</reference>
<dbReference type="GeneID" id="9590285"/>
<dbReference type="OrthoDB" id="3266451at2759"/>
<gene>
    <name evidence="3" type="ORF">SCHCODRAFT_107649</name>
</gene>
<dbReference type="VEuPathDB" id="FungiDB:SCHCODRAFT_02746207"/>
<dbReference type="eggNOG" id="ENOG502R1KN">
    <property type="taxonomic scope" value="Eukaryota"/>
</dbReference>
<feature type="non-terminal residue" evidence="3">
    <location>
        <position position="457"/>
    </location>
</feature>
<accession>D8Q2Z1</accession>
<dbReference type="HOGENOM" id="CLU_044628_0_0_1"/>
<dbReference type="InParanoid" id="D8Q2Z1"/>
<dbReference type="Pfam" id="PF12937">
    <property type="entry name" value="F-box-like"/>
    <property type="match status" value="1"/>
</dbReference>
<dbReference type="SUPFAM" id="SSF81383">
    <property type="entry name" value="F-box domain"/>
    <property type="match status" value="1"/>
</dbReference>
<dbReference type="EMBL" id="GL377305">
    <property type="protein sequence ID" value="EFI98212.1"/>
    <property type="molecule type" value="Genomic_DNA"/>
</dbReference>
<dbReference type="Proteomes" id="UP000007431">
    <property type="component" value="Unassembled WGS sequence"/>
</dbReference>
<dbReference type="AlphaFoldDB" id="D8Q2Z1"/>
<evidence type="ECO:0000313" key="3">
    <source>
        <dbReference type="EMBL" id="EFI98212.1"/>
    </source>
</evidence>
<dbReference type="InterPro" id="IPR001810">
    <property type="entry name" value="F-box_dom"/>
</dbReference>
<evidence type="ECO:0000313" key="4">
    <source>
        <dbReference type="Proteomes" id="UP000007431"/>
    </source>
</evidence>
<dbReference type="InterPro" id="IPR036047">
    <property type="entry name" value="F-box-like_dom_sf"/>
</dbReference>